<evidence type="ECO:0000313" key="2">
    <source>
        <dbReference type="Proteomes" id="UP000225108"/>
    </source>
</evidence>
<gene>
    <name evidence="1" type="ORF">CSW57_00930</name>
</gene>
<organism evidence="1 2">
    <name type="scientific">Williamsia marianensis</name>
    <dbReference type="NCBI Taxonomy" id="85044"/>
    <lineage>
        <taxon>Bacteria</taxon>
        <taxon>Bacillati</taxon>
        <taxon>Actinomycetota</taxon>
        <taxon>Actinomycetes</taxon>
        <taxon>Mycobacteriales</taxon>
        <taxon>Nocardiaceae</taxon>
        <taxon>Williamsia</taxon>
    </lineage>
</organism>
<sequence>MTQPRALTVADNPLALIMLAELPEEVASAASGEQMGSVTSEMLTEYMALIDRHCPASATVSSATLHAAVNAQLAVYAPTMPELCSSYLDSHGGLGANIWVKAAVLQLRDALVDGRTS</sequence>
<reference evidence="1 2" key="1">
    <citation type="submission" date="2017-10" db="EMBL/GenBank/DDBJ databases">
        <title>The draft genome sequence of Williamsia sp. BULT 1.1 isolated from the semi-arid grassland soils from South Africa.</title>
        <authorList>
            <person name="Kabwe M.H."/>
            <person name="Govender N."/>
            <person name="Mutseka Lunga P."/>
            <person name="Vikram S."/>
            <person name="Makhalanyane T.P."/>
        </authorList>
    </citation>
    <scope>NUCLEOTIDE SEQUENCE [LARGE SCALE GENOMIC DNA]</scope>
    <source>
        <strain evidence="1 2">BULT 1.1</strain>
    </source>
</reference>
<name>A0A2G3PQ24_WILMA</name>
<proteinExistence type="predicted"/>
<dbReference type="Proteomes" id="UP000225108">
    <property type="component" value="Unassembled WGS sequence"/>
</dbReference>
<protein>
    <submittedName>
        <fullName evidence="1">Uncharacterized protein</fullName>
    </submittedName>
</protein>
<dbReference type="AlphaFoldDB" id="A0A2G3PQ24"/>
<accession>A0A2G3PQ24</accession>
<comment type="caution">
    <text evidence="1">The sequence shown here is derived from an EMBL/GenBank/DDBJ whole genome shotgun (WGS) entry which is preliminary data.</text>
</comment>
<evidence type="ECO:0000313" key="1">
    <source>
        <dbReference type="EMBL" id="PHV67895.1"/>
    </source>
</evidence>
<dbReference type="EMBL" id="PEBD01000004">
    <property type="protein sequence ID" value="PHV67895.1"/>
    <property type="molecule type" value="Genomic_DNA"/>
</dbReference>
<dbReference type="RefSeq" id="WP_099381073.1">
    <property type="nucleotide sequence ID" value="NZ_PEBD01000004.1"/>
</dbReference>